<sequence length="327" mass="35877">MEQIYAARAGDPKVLRVRRLKKPTFEDDQVLIKVAATTVNKLDLSRRKDGINVFGLECSGEILEIGKLVTRWKLKDKVCALLRDGGGYAGMVAVSMYFVIPAPAGIPLEHAAALPTAGTIIWQSFFIMNRLRKGQRVLIHGANGGVGSLAIQVAKYYGCEVFITAGSQEKLEFCKNLGADTCIDDSRDDFEDHLVKVLNGEGVDFILDCSGEKYVGLNLNIVAYGGRLVIIGFQDQEHATVDLDTSILANKKAEVMGVNVRTSTVGDIRLLMKKLEEYLWPAIDGLQIKPQICASFKFSEAAMAHTRMEDNNNLGKILLIPDEANLS</sequence>
<dbReference type="Gene3D" id="3.90.180.10">
    <property type="entry name" value="Medium-chain alcohol dehydrogenases, catalytic domain"/>
    <property type="match status" value="1"/>
</dbReference>
<dbReference type="Proteomes" id="UP001630127">
    <property type="component" value="Unassembled WGS sequence"/>
</dbReference>
<dbReference type="Pfam" id="PF08240">
    <property type="entry name" value="ADH_N"/>
    <property type="match status" value="1"/>
</dbReference>
<keyword evidence="5" id="KW-1185">Reference proteome</keyword>
<comment type="caution">
    <text evidence="4">The sequence shown here is derived from an EMBL/GenBank/DDBJ whole genome shotgun (WGS) entry which is preliminary data.</text>
</comment>
<name>A0ABD2YGR7_9GENT</name>
<dbReference type="AlphaFoldDB" id="A0ABD2YGR7"/>
<evidence type="ECO:0000256" key="2">
    <source>
        <dbReference type="ARBA" id="ARBA00023002"/>
    </source>
</evidence>
<dbReference type="EMBL" id="JBJUIK010000014">
    <property type="protein sequence ID" value="KAL3505504.1"/>
    <property type="molecule type" value="Genomic_DNA"/>
</dbReference>
<dbReference type="InterPro" id="IPR013154">
    <property type="entry name" value="ADH-like_N"/>
</dbReference>
<reference evidence="4 5" key="1">
    <citation type="submission" date="2024-11" db="EMBL/GenBank/DDBJ databases">
        <title>A near-complete genome assembly of Cinchona calisaya.</title>
        <authorList>
            <person name="Lian D.C."/>
            <person name="Zhao X.W."/>
            <person name="Wei L."/>
        </authorList>
    </citation>
    <scope>NUCLEOTIDE SEQUENCE [LARGE SCALE GENOMIC DNA]</scope>
    <source>
        <tissue evidence="4">Nenye</tissue>
    </source>
</reference>
<dbReference type="InterPro" id="IPR013149">
    <property type="entry name" value="ADH-like_C"/>
</dbReference>
<protein>
    <recommendedName>
        <fullName evidence="3">Enoyl reductase (ER) domain-containing protein</fullName>
    </recommendedName>
</protein>
<dbReference type="SMART" id="SM00829">
    <property type="entry name" value="PKS_ER"/>
    <property type="match status" value="1"/>
</dbReference>
<dbReference type="SUPFAM" id="SSF50129">
    <property type="entry name" value="GroES-like"/>
    <property type="match status" value="1"/>
</dbReference>
<keyword evidence="1" id="KW-0521">NADP</keyword>
<evidence type="ECO:0000259" key="3">
    <source>
        <dbReference type="SMART" id="SM00829"/>
    </source>
</evidence>
<evidence type="ECO:0000313" key="4">
    <source>
        <dbReference type="EMBL" id="KAL3505504.1"/>
    </source>
</evidence>
<dbReference type="InterPro" id="IPR036291">
    <property type="entry name" value="NAD(P)-bd_dom_sf"/>
</dbReference>
<dbReference type="InterPro" id="IPR011032">
    <property type="entry name" value="GroES-like_sf"/>
</dbReference>
<dbReference type="Gene3D" id="3.40.50.720">
    <property type="entry name" value="NAD(P)-binding Rossmann-like Domain"/>
    <property type="match status" value="1"/>
</dbReference>
<dbReference type="PANTHER" id="PTHR48106:SF8">
    <property type="entry name" value="OS02G0805600 PROTEIN"/>
    <property type="match status" value="1"/>
</dbReference>
<dbReference type="Pfam" id="PF00107">
    <property type="entry name" value="ADH_zinc_N"/>
    <property type="match status" value="1"/>
</dbReference>
<dbReference type="InterPro" id="IPR020843">
    <property type="entry name" value="ER"/>
</dbReference>
<gene>
    <name evidence="4" type="ORF">ACH5RR_035345</name>
</gene>
<dbReference type="SUPFAM" id="SSF51735">
    <property type="entry name" value="NAD(P)-binding Rossmann-fold domains"/>
    <property type="match status" value="1"/>
</dbReference>
<keyword evidence="2" id="KW-0560">Oxidoreductase</keyword>
<feature type="domain" description="Enoyl reductase (ER)" evidence="3">
    <location>
        <begin position="10"/>
        <end position="319"/>
    </location>
</feature>
<dbReference type="PANTHER" id="PTHR48106">
    <property type="entry name" value="QUINONE OXIDOREDUCTASE PIG3-RELATED"/>
    <property type="match status" value="1"/>
</dbReference>
<accession>A0ABD2YGR7</accession>
<evidence type="ECO:0000256" key="1">
    <source>
        <dbReference type="ARBA" id="ARBA00022857"/>
    </source>
</evidence>
<proteinExistence type="predicted"/>
<organism evidence="4 5">
    <name type="scientific">Cinchona calisaya</name>
    <dbReference type="NCBI Taxonomy" id="153742"/>
    <lineage>
        <taxon>Eukaryota</taxon>
        <taxon>Viridiplantae</taxon>
        <taxon>Streptophyta</taxon>
        <taxon>Embryophyta</taxon>
        <taxon>Tracheophyta</taxon>
        <taxon>Spermatophyta</taxon>
        <taxon>Magnoliopsida</taxon>
        <taxon>eudicotyledons</taxon>
        <taxon>Gunneridae</taxon>
        <taxon>Pentapetalae</taxon>
        <taxon>asterids</taxon>
        <taxon>lamiids</taxon>
        <taxon>Gentianales</taxon>
        <taxon>Rubiaceae</taxon>
        <taxon>Cinchonoideae</taxon>
        <taxon>Cinchoneae</taxon>
        <taxon>Cinchona</taxon>
    </lineage>
</organism>
<evidence type="ECO:0000313" key="5">
    <source>
        <dbReference type="Proteomes" id="UP001630127"/>
    </source>
</evidence>
<dbReference type="GO" id="GO:0016491">
    <property type="term" value="F:oxidoreductase activity"/>
    <property type="evidence" value="ECO:0007669"/>
    <property type="project" value="UniProtKB-KW"/>
</dbReference>